<feature type="transmembrane region" description="Helical" evidence="1">
    <location>
        <begin position="12"/>
        <end position="31"/>
    </location>
</feature>
<evidence type="ECO:0000256" key="1">
    <source>
        <dbReference type="SAM" id="Phobius"/>
    </source>
</evidence>
<dbReference type="EMBL" id="JAGDEL010000003">
    <property type="protein sequence ID" value="MBO1511314.1"/>
    <property type="molecule type" value="Genomic_DNA"/>
</dbReference>
<organism evidence="2 3">
    <name type="scientific">Metabacillus bambusae</name>
    <dbReference type="NCBI Taxonomy" id="2795218"/>
    <lineage>
        <taxon>Bacteria</taxon>
        <taxon>Bacillati</taxon>
        <taxon>Bacillota</taxon>
        <taxon>Bacilli</taxon>
        <taxon>Bacillales</taxon>
        <taxon>Bacillaceae</taxon>
        <taxon>Metabacillus</taxon>
    </lineage>
</organism>
<keyword evidence="1" id="KW-0472">Membrane</keyword>
<proteinExistence type="predicted"/>
<sequence length="65" mass="7252">MSDRELPPGTPRWVKVFIIIATVLILLFVIIKITGIGGDHGPSRHFSSERFTTFTPTAENEVQLT</sequence>
<keyword evidence="1" id="KW-0812">Transmembrane</keyword>
<accession>A0ABS3MZN7</accession>
<protein>
    <submittedName>
        <fullName evidence="2">Uncharacterized protein</fullName>
    </submittedName>
</protein>
<keyword evidence="3" id="KW-1185">Reference proteome</keyword>
<evidence type="ECO:0000313" key="2">
    <source>
        <dbReference type="EMBL" id="MBO1511314.1"/>
    </source>
</evidence>
<comment type="caution">
    <text evidence="2">The sequence shown here is derived from an EMBL/GenBank/DDBJ whole genome shotgun (WGS) entry which is preliminary data.</text>
</comment>
<keyword evidence="1" id="KW-1133">Transmembrane helix</keyword>
<gene>
    <name evidence="2" type="ORF">I7822_06475</name>
</gene>
<evidence type="ECO:0000313" key="3">
    <source>
        <dbReference type="Proteomes" id="UP000663981"/>
    </source>
</evidence>
<dbReference type="Proteomes" id="UP000663981">
    <property type="component" value="Unassembled WGS sequence"/>
</dbReference>
<name>A0ABS3MZN7_9BACI</name>
<reference evidence="2 3" key="1">
    <citation type="submission" date="2021-03" db="EMBL/GenBank/DDBJ databases">
        <title>Whole genome sequence of Metabacillus bambusae BG109.</title>
        <authorList>
            <person name="Jeong J.W."/>
        </authorList>
    </citation>
    <scope>NUCLEOTIDE SEQUENCE [LARGE SCALE GENOMIC DNA]</scope>
    <source>
        <strain evidence="2 3">BG109</strain>
    </source>
</reference>
<dbReference type="RefSeq" id="WP_207976183.1">
    <property type="nucleotide sequence ID" value="NZ_JAGDEL010000003.1"/>
</dbReference>